<dbReference type="EMBL" id="VLLL01000006">
    <property type="protein sequence ID" value="TWJ12073.1"/>
    <property type="molecule type" value="Genomic_DNA"/>
</dbReference>
<reference evidence="1 2" key="1">
    <citation type="journal article" date="2013" name="Stand. Genomic Sci.">
        <title>Genomic Encyclopedia of Type Strains, Phase I: The one thousand microbial genomes (KMG-I) project.</title>
        <authorList>
            <person name="Kyrpides N.C."/>
            <person name="Woyke T."/>
            <person name="Eisen J.A."/>
            <person name="Garrity G."/>
            <person name="Lilburn T.G."/>
            <person name="Beck B.J."/>
            <person name="Whitman W.B."/>
            <person name="Hugenholtz P."/>
            <person name="Klenk H.P."/>
        </authorList>
    </citation>
    <scope>NUCLEOTIDE SEQUENCE [LARGE SCALE GENOMIC DNA]</scope>
    <source>
        <strain evidence="1 2">DSM 45044</strain>
    </source>
</reference>
<accession>A0A562V2K6</accession>
<proteinExistence type="predicted"/>
<evidence type="ECO:0000313" key="2">
    <source>
        <dbReference type="Proteomes" id="UP000321617"/>
    </source>
</evidence>
<evidence type="ECO:0000313" key="1">
    <source>
        <dbReference type="EMBL" id="TWJ12073.1"/>
    </source>
</evidence>
<organism evidence="1 2">
    <name type="scientific">Stackebrandtia albiflava</name>
    <dbReference type="NCBI Taxonomy" id="406432"/>
    <lineage>
        <taxon>Bacteria</taxon>
        <taxon>Bacillati</taxon>
        <taxon>Actinomycetota</taxon>
        <taxon>Actinomycetes</taxon>
        <taxon>Glycomycetales</taxon>
        <taxon>Glycomycetaceae</taxon>
        <taxon>Stackebrandtia</taxon>
    </lineage>
</organism>
<comment type="caution">
    <text evidence="1">The sequence shown here is derived from an EMBL/GenBank/DDBJ whole genome shotgun (WGS) entry which is preliminary data.</text>
</comment>
<protein>
    <submittedName>
        <fullName evidence="1">Uncharacterized protein (TIGR02569 family)</fullName>
    </submittedName>
</protein>
<keyword evidence="2" id="KW-1185">Reference proteome</keyword>
<dbReference type="AlphaFoldDB" id="A0A562V2K6"/>
<dbReference type="Proteomes" id="UP000321617">
    <property type="component" value="Unassembled WGS sequence"/>
</dbReference>
<gene>
    <name evidence="1" type="ORF">LX16_2821</name>
</gene>
<sequence length="268" mass="29499">MTTPPPAEVLRAFDATGTARPVTGGQGVTWRADDVILKPTWNPAETRWRAGVLAELPDTADFRVARPVPATTGDGTDWVHGGWEGWHVARGREDPHRVDDAVATGLAFHAALRRIDRPGFLDLRDDPWSRADRIAWGEEPAPMADPLLDAILADCRPVRLPSQAVHPDLLGNLLYADGLPPAVIDWPPYWRPVEWAAAVAVVDARCWYDADTGVIDRWSRLPAWPQMLRRALAFRYATDLLRAPDGRASAESRRVHGDLATLLAARGG</sequence>
<dbReference type="OrthoDB" id="4427130at2"/>
<dbReference type="SUPFAM" id="SSF56112">
    <property type="entry name" value="Protein kinase-like (PK-like)"/>
    <property type="match status" value="1"/>
</dbReference>
<dbReference type="RefSeq" id="WP_147138894.1">
    <property type="nucleotide sequence ID" value="NZ_BAABIJ010000002.1"/>
</dbReference>
<name>A0A562V2K6_9ACTN</name>
<dbReference type="InterPro" id="IPR011009">
    <property type="entry name" value="Kinase-like_dom_sf"/>
</dbReference>